<dbReference type="Gene3D" id="2.170.130.10">
    <property type="entry name" value="TonB-dependent receptor, plug domain"/>
    <property type="match status" value="1"/>
</dbReference>
<keyword evidence="5 7" id="KW-0472">Membrane</keyword>
<feature type="signal peptide" evidence="8">
    <location>
        <begin position="1"/>
        <end position="23"/>
    </location>
</feature>
<proteinExistence type="inferred from homology"/>
<dbReference type="PROSITE" id="PS52016">
    <property type="entry name" value="TONB_DEPENDENT_REC_3"/>
    <property type="match status" value="1"/>
</dbReference>
<dbReference type="AlphaFoldDB" id="A0A9Q3UQ81"/>
<feature type="chain" id="PRO_5040177496" evidence="8">
    <location>
        <begin position="24"/>
        <end position="931"/>
    </location>
</feature>
<evidence type="ECO:0000313" key="13">
    <source>
        <dbReference type="Proteomes" id="UP001107960"/>
    </source>
</evidence>
<dbReference type="EMBL" id="JACXXP010000011">
    <property type="protein sequence ID" value="MBD3905081.1"/>
    <property type="molecule type" value="Genomic_DNA"/>
</dbReference>
<reference evidence="10" key="3">
    <citation type="submission" date="2024-05" db="EMBL/GenBank/DDBJ databases">
        <title>Description of novel Chryseobacterium sp. strain C-2.</title>
        <authorList>
            <person name="Saticioglu I.B."/>
        </authorList>
    </citation>
    <scope>NUCLEOTIDE SEQUENCE</scope>
    <source>
        <strain evidence="10">C-2</strain>
    </source>
</reference>
<gene>
    <name evidence="10" type="ORF">IEW27_10835</name>
    <name evidence="11" type="ORF">LNP80_04295</name>
</gene>
<dbReference type="Gene3D" id="2.40.170.20">
    <property type="entry name" value="TonB-dependent receptor, beta-barrel domain"/>
    <property type="match status" value="1"/>
</dbReference>
<protein>
    <submittedName>
        <fullName evidence="11">SusC/RagA family TonB-linked outer membrane protein</fullName>
    </submittedName>
</protein>
<evidence type="ECO:0000313" key="11">
    <source>
        <dbReference type="EMBL" id="MCC9033478.1"/>
    </source>
</evidence>
<keyword evidence="4 7" id="KW-0812">Transmembrane</keyword>
<dbReference type="Pfam" id="PF07715">
    <property type="entry name" value="Plug"/>
    <property type="match status" value="1"/>
</dbReference>
<evidence type="ECO:0000256" key="3">
    <source>
        <dbReference type="ARBA" id="ARBA00022452"/>
    </source>
</evidence>
<evidence type="ECO:0000256" key="1">
    <source>
        <dbReference type="ARBA" id="ARBA00004571"/>
    </source>
</evidence>
<evidence type="ECO:0000256" key="2">
    <source>
        <dbReference type="ARBA" id="ARBA00022448"/>
    </source>
</evidence>
<keyword evidence="3 7" id="KW-1134">Transmembrane beta strand</keyword>
<dbReference type="RefSeq" id="WP_191179596.1">
    <property type="nucleotide sequence ID" value="NZ_JACXXP010000011.1"/>
</dbReference>
<comment type="subcellular location">
    <subcellularLocation>
        <location evidence="1 7">Cell outer membrane</location>
        <topology evidence="1 7">Multi-pass membrane protein</topology>
    </subcellularLocation>
</comment>
<reference evidence="11" key="1">
    <citation type="submission" date="2021-11" db="EMBL/GenBank/DDBJ databases">
        <title>Description of novel Chryseobacterium species.</title>
        <authorList>
            <person name="Saticioglu I.B."/>
            <person name="Ay H."/>
            <person name="Altun S."/>
            <person name="Duman M."/>
        </authorList>
    </citation>
    <scope>NUCLEOTIDE SEQUENCE</scope>
    <source>
        <strain evidence="11">C-39</strain>
    </source>
</reference>
<name>A0A9Q3UQ81_9FLAO</name>
<evidence type="ECO:0000313" key="12">
    <source>
        <dbReference type="Proteomes" id="UP000603715"/>
    </source>
</evidence>
<accession>A0A9Q3UQ81</accession>
<feature type="domain" description="TonB-dependent receptor plug" evidence="9">
    <location>
        <begin position="50"/>
        <end position="156"/>
    </location>
</feature>
<evidence type="ECO:0000256" key="4">
    <source>
        <dbReference type="ARBA" id="ARBA00022692"/>
    </source>
</evidence>
<dbReference type="NCBIfam" id="TIGR04056">
    <property type="entry name" value="OMP_RagA_SusC"/>
    <property type="match status" value="1"/>
</dbReference>
<evidence type="ECO:0000259" key="9">
    <source>
        <dbReference type="Pfam" id="PF07715"/>
    </source>
</evidence>
<dbReference type="InterPro" id="IPR012910">
    <property type="entry name" value="Plug_dom"/>
</dbReference>
<dbReference type="InterPro" id="IPR023997">
    <property type="entry name" value="TonB-dep_OMP_SusC/RagA_CS"/>
</dbReference>
<dbReference type="InterPro" id="IPR023996">
    <property type="entry name" value="TonB-dep_OMP_SusC/RagA"/>
</dbReference>
<dbReference type="SUPFAM" id="SSF56935">
    <property type="entry name" value="Porins"/>
    <property type="match status" value="1"/>
</dbReference>
<reference evidence="12" key="2">
    <citation type="submission" date="2023-07" db="EMBL/GenBank/DDBJ databases">
        <title>Description of novel Chryseobacterium sp. strain C-2.</title>
        <authorList>
            <person name="Saticioglu I.B."/>
        </authorList>
    </citation>
    <scope>NUCLEOTIDE SEQUENCE [LARGE SCALE GENOMIC DNA]</scope>
    <source>
        <strain evidence="12">C-2</strain>
    </source>
</reference>
<comment type="similarity">
    <text evidence="7">Belongs to the TonB-dependent receptor family.</text>
</comment>
<dbReference type="InterPro" id="IPR039426">
    <property type="entry name" value="TonB-dep_rcpt-like"/>
</dbReference>
<keyword evidence="12" id="KW-1185">Reference proteome</keyword>
<evidence type="ECO:0000256" key="8">
    <source>
        <dbReference type="SAM" id="SignalP"/>
    </source>
</evidence>
<dbReference type="InterPro" id="IPR036942">
    <property type="entry name" value="Beta-barrel_TonB_sf"/>
</dbReference>
<keyword evidence="2 7" id="KW-0813">Transport</keyword>
<dbReference type="Proteomes" id="UP001107960">
    <property type="component" value="Unassembled WGS sequence"/>
</dbReference>
<keyword evidence="6 7" id="KW-0998">Cell outer membrane</keyword>
<evidence type="ECO:0000313" key="10">
    <source>
        <dbReference type="EMBL" id="MBD3905081.1"/>
    </source>
</evidence>
<dbReference type="Proteomes" id="UP000603715">
    <property type="component" value="Unassembled WGS sequence"/>
</dbReference>
<keyword evidence="8" id="KW-0732">Signal</keyword>
<organism evidence="11 13">
    <name type="scientific">Chryseobacterium muglaense</name>
    <dbReference type="NCBI Taxonomy" id="2893752"/>
    <lineage>
        <taxon>Bacteria</taxon>
        <taxon>Pseudomonadati</taxon>
        <taxon>Bacteroidota</taxon>
        <taxon>Flavobacteriia</taxon>
        <taxon>Flavobacteriales</taxon>
        <taxon>Weeksellaceae</taxon>
        <taxon>Chryseobacterium group</taxon>
        <taxon>Chryseobacterium</taxon>
    </lineage>
</organism>
<dbReference type="GO" id="GO:0009279">
    <property type="term" value="C:cell outer membrane"/>
    <property type="evidence" value="ECO:0007669"/>
    <property type="project" value="UniProtKB-SubCell"/>
</dbReference>
<comment type="caution">
    <text evidence="11">The sequence shown here is derived from an EMBL/GenBank/DDBJ whole genome shotgun (WGS) entry which is preliminary data.</text>
</comment>
<dbReference type="NCBIfam" id="TIGR04057">
    <property type="entry name" value="SusC_RagA_signa"/>
    <property type="match status" value="1"/>
</dbReference>
<dbReference type="EMBL" id="JAJJML010000001">
    <property type="protein sequence ID" value="MCC9033478.1"/>
    <property type="molecule type" value="Genomic_DNA"/>
</dbReference>
<dbReference type="InterPro" id="IPR037066">
    <property type="entry name" value="Plug_dom_sf"/>
</dbReference>
<evidence type="ECO:0000256" key="7">
    <source>
        <dbReference type="PROSITE-ProRule" id="PRU01360"/>
    </source>
</evidence>
<evidence type="ECO:0000256" key="5">
    <source>
        <dbReference type="ARBA" id="ARBA00023136"/>
    </source>
</evidence>
<evidence type="ECO:0000256" key="6">
    <source>
        <dbReference type="ARBA" id="ARBA00023237"/>
    </source>
</evidence>
<sequence length="931" mass="102906">MNVKISRSLGIIAALYFTANFNAQTTPRDTVSKEQKIEEVVVIGYGSVKKSNLTSAVSTVKADAFADRPITNVAQALQGNAAGVNVVQPSGKPGAALDVKIRGNTSITSSTSPLYVVDGIQTTDISGINTDDIVEMSILKDATSTAIYGINGSSGVVLITTKRGKSNKPQLGFNAYWGFSKKVNNINVLNLDQYKSLMSEINPADLATINNPMYAGINTNWEDKVYQNGLDQNYNVNYSFGNENIKAYTSLGYQGTDGIITPSRFDRYSFKVNLDANIAKWLKFNTSLNYIKTDLSSTSDNLSTARGGIVLAALNTPSFLPVYGSEVNNIPINTDGSIKDGYKPGQFAPNPLQSSWENPVAYQSRIDETYNNRFMSNFGFDVTLAKNLVFKPSVSLDVVDTKRMNFVNGYQTNYGRQEQGTGSLNRSTWQNVLYEGTLNYNFKSGANDLQLLLGGNVRDGKYINNSQWGKMFPEDTNEFVYELAKQPHYNYTSTDLREISGFLRAIYTFNNKYTVMGIMKAQSSSALSKDNRWGYFPGLSAGWVISNENFLKDNSYISYLKLRGGWGKAGNASGISAYSAYYLQRLSELGYNEDGTPKGSWSPYQFSNTDLTWETTTDSNIGLDANFLNNRIKFTADIYKRDTKNLIMGIVFPIATYSYNTNVGSVENKGLELSLNTANIKTANFSWNTSFNISFIKNEIQSINYIPVSYAAYNETVGEYITRFAPGVAIGSFYGYQVQGVDPTLGNLTYKDLNGNGAFDAGDRTTIGNPNPKYTFGFTNHFNYKGLYLDVLITGSQGGDIFNASRLDLELMNDFKNQSTVVLDRWKTPGQITNIPKAKDPESLHISDRFVEDGSYIKLKAVTLGYNFKNLFKGISNVNVYVTGQNLHTWTKYSGFDPEVNAYSGSAGVLGIDYGTYPQVRTFIIGLKTTF</sequence>